<evidence type="ECO:0000313" key="2">
    <source>
        <dbReference type="Proteomes" id="UP001623558"/>
    </source>
</evidence>
<proteinExistence type="predicted"/>
<name>A0ABW8RTB2_9BACT</name>
<dbReference type="RefSeq" id="WP_406750596.1">
    <property type="nucleotide sequence ID" value="NZ_JBEWZH010000004.1"/>
</dbReference>
<reference evidence="1 2" key="1">
    <citation type="submission" date="2024-07" db="EMBL/GenBank/DDBJ databases">
        <authorList>
            <person name="Pitt A."/>
            <person name="Hahn M.W."/>
        </authorList>
    </citation>
    <scope>NUCLEOTIDE SEQUENCE [LARGE SCALE GENOMIC DNA]</scope>
    <source>
        <strain evidence="1 2">1-SAACH-A3</strain>
    </source>
</reference>
<dbReference type="EMBL" id="JBEWZH010000004">
    <property type="protein sequence ID" value="MFL0161959.1"/>
    <property type="molecule type" value="Genomic_DNA"/>
</dbReference>
<dbReference type="Proteomes" id="UP001623558">
    <property type="component" value="Unassembled WGS sequence"/>
</dbReference>
<protein>
    <submittedName>
        <fullName evidence="1">Uncharacterized protein</fullName>
    </submittedName>
</protein>
<accession>A0ABW8RTB2</accession>
<gene>
    <name evidence="1" type="ORF">U0R11_06115</name>
</gene>
<keyword evidence="2" id="KW-1185">Reference proteome</keyword>
<comment type="caution">
    <text evidence="1">The sequence shown here is derived from an EMBL/GenBank/DDBJ whole genome shotgun (WGS) entry which is preliminary data.</text>
</comment>
<evidence type="ECO:0000313" key="1">
    <source>
        <dbReference type="EMBL" id="MFL0161959.1"/>
    </source>
</evidence>
<sequence>MINTAYPTIQERQRPVAVSYEANFVRNNIETCHVLFVGQSVVVQEMYNQQLKKRFDFFNSIWKNETIFSSSISEITNNSAYRSIIGLGQDILPFIINDLKINDAHWFYALEALTGQNPIKEYHKGIVPLMKKDWIEWATNNNLTDEN</sequence>
<organism evidence="1 2">
    <name type="scientific">Aquirufa salirivi</name>
    <dbReference type="NCBI Taxonomy" id="3104729"/>
    <lineage>
        <taxon>Bacteria</taxon>
        <taxon>Pseudomonadati</taxon>
        <taxon>Bacteroidota</taxon>
        <taxon>Cytophagia</taxon>
        <taxon>Cytophagales</taxon>
        <taxon>Flectobacillaceae</taxon>
        <taxon>Aquirufa</taxon>
    </lineage>
</organism>